<gene>
    <name evidence="1" type="ORF">BIN_B_04320</name>
</gene>
<accession>A0A653EXC5</accession>
<proteinExistence type="predicted"/>
<reference evidence="1" key="1">
    <citation type="submission" date="2019-05" db="EMBL/GenBank/DDBJ databases">
        <authorList>
            <person name="Naeem R."/>
            <person name="Antony C."/>
            <person name="Guan Q."/>
        </authorList>
    </citation>
    <scope>NUCLEOTIDE SEQUENCE</scope>
    <source>
        <strain evidence="1">2</strain>
    </source>
</reference>
<dbReference type="AlphaFoldDB" id="A0A653EXC5"/>
<sequence>MTDEREDLLLRYDLFWQLDYLLSAFGPDDVTSELAEKLLAILRNAALRAENRGNPAPAPNVALPERAEHLDTRTWEAGWARFKQDIRTERIRLGRKLGIEPETTTSPDGTLDTQ</sequence>
<name>A0A653EXC5_9MYCO</name>
<organism evidence="1">
    <name type="scientific">Mycobacterium riyadhense</name>
    <dbReference type="NCBI Taxonomy" id="486698"/>
    <lineage>
        <taxon>Bacteria</taxon>
        <taxon>Bacillati</taxon>
        <taxon>Actinomycetota</taxon>
        <taxon>Actinomycetes</taxon>
        <taxon>Mycobacteriales</taxon>
        <taxon>Mycobacteriaceae</taxon>
        <taxon>Mycobacterium</taxon>
    </lineage>
</organism>
<evidence type="ECO:0000313" key="1">
    <source>
        <dbReference type="EMBL" id="VTP01989.1"/>
    </source>
</evidence>
<dbReference type="EMBL" id="LR589125">
    <property type="protein sequence ID" value="VTP01989.1"/>
    <property type="molecule type" value="Genomic_DNA"/>
</dbReference>
<protein>
    <submittedName>
        <fullName evidence="1">Uncharacterized protein</fullName>
    </submittedName>
</protein>